<dbReference type="FunFam" id="3.10.580.10:FF:000017">
    <property type="entry name" value="CBS domain-containing protein CBSX3, mitochondrial"/>
    <property type="match status" value="1"/>
</dbReference>
<dbReference type="AlphaFoldDB" id="A0A4S4EJI4"/>
<dbReference type="Proteomes" id="UP000306102">
    <property type="component" value="Unassembled WGS sequence"/>
</dbReference>
<keyword evidence="5" id="KW-0812">Transmembrane</keyword>
<dbReference type="Pfam" id="PF01459">
    <property type="entry name" value="Porin_3"/>
    <property type="match status" value="1"/>
</dbReference>
<dbReference type="SMART" id="SM00116">
    <property type="entry name" value="CBS"/>
    <property type="match status" value="2"/>
</dbReference>
<dbReference type="GO" id="GO:0005741">
    <property type="term" value="C:mitochondrial outer membrane"/>
    <property type="evidence" value="ECO:0007669"/>
    <property type="project" value="UniProtKB-SubCell"/>
</dbReference>
<dbReference type="Pfam" id="PF00571">
    <property type="entry name" value="CBS"/>
    <property type="match status" value="2"/>
</dbReference>
<sequence length="618" mass="68871">MATLVPPTATAPPPSKPTVVPPEKVDYLNLPCPIPYEEIHREALMSLKPELFEGMRFDFTKGLNQKFSLSHSVFMGPTEIPSQSSETIKIPTAHYEFGANFIDPKLMLFGRILTDGRLNARVKCDLSENLTLKANAQLTNEPHMSHGMVNFDYKGKDYRTQLQLGNGALLGASYIQSVTPHLSLGGEVFWAGQHRKSGIGYAARYNTDKMVATGQVASTGMVALSYVQKVSDKVSLASDFMYNYMSRDVTASFGYDYILRQCRLRGKIDSNGCTAAFLEERLNMGLNFILSAERPQVLVALSYALTVTVPKLYHMTPVRVIVNATRMSIDSPYFIISYRSQYHNPFCEVTVILVVDKLEERQERKDITPPCLLSLLCSALFWVVVWDFVEISDRVKLPFPPPPSSSKLSICDKMLGGIHKVLSHGNVLKHAVLQHIRLVNPVMRPLFFPRYESVASARLEDAGFESTTIADILKAKGKSADGSWLWCATEDTVYDAVKSMTSHNVGALVVVKPGEQKSIAGIITERDYLRKIIVQGRSSKSTKVGDIMTEENKLITVTPNTKVLKAMQLMTDNRIRHIPVIDDKEMIGMVSIGDVVRAVVSEHRDELNRLNAFIHGGY</sequence>
<comment type="caution">
    <text evidence="16">The sequence shown here is derived from an EMBL/GenBank/DDBJ whole genome shotgun (WGS) entry which is preliminary data.</text>
</comment>
<dbReference type="GO" id="GO:0015288">
    <property type="term" value="F:porin activity"/>
    <property type="evidence" value="ECO:0007669"/>
    <property type="project" value="UniProtKB-KW"/>
</dbReference>
<keyword evidence="14" id="KW-0129">CBS domain</keyword>
<evidence type="ECO:0000256" key="11">
    <source>
        <dbReference type="ARBA" id="ARBA00023128"/>
    </source>
</evidence>
<dbReference type="InterPro" id="IPR046342">
    <property type="entry name" value="CBS_dom_sf"/>
</dbReference>
<dbReference type="GO" id="GO:0008320">
    <property type="term" value="F:protein transmembrane transporter activity"/>
    <property type="evidence" value="ECO:0007669"/>
    <property type="project" value="InterPro"/>
</dbReference>
<feature type="domain" description="CBS" evidence="15">
    <location>
        <begin position="548"/>
        <end position="606"/>
    </location>
</feature>
<dbReference type="FunFam" id="2.40.160.10:FF:000010">
    <property type="entry name" value="Mitochondrial import receptor subunit TOM40-1"/>
    <property type="match status" value="1"/>
</dbReference>
<evidence type="ECO:0000256" key="3">
    <source>
        <dbReference type="ARBA" id="ARBA00022448"/>
    </source>
</evidence>
<evidence type="ECO:0000256" key="13">
    <source>
        <dbReference type="ARBA" id="ARBA00058612"/>
    </source>
</evidence>
<dbReference type="InterPro" id="IPR000644">
    <property type="entry name" value="CBS_dom"/>
</dbReference>
<dbReference type="Gene3D" id="3.10.580.10">
    <property type="entry name" value="CBS-domain"/>
    <property type="match status" value="1"/>
</dbReference>
<evidence type="ECO:0000256" key="2">
    <source>
        <dbReference type="ARBA" id="ARBA00010510"/>
    </source>
</evidence>
<comment type="subcellular location">
    <subcellularLocation>
        <location evidence="1">Mitochondrion outer membrane</location>
        <topology evidence="1">Multi-pass membrane protein</topology>
    </subcellularLocation>
</comment>
<organism evidence="16 17">
    <name type="scientific">Camellia sinensis var. sinensis</name>
    <name type="common">China tea</name>
    <dbReference type="NCBI Taxonomy" id="542762"/>
    <lineage>
        <taxon>Eukaryota</taxon>
        <taxon>Viridiplantae</taxon>
        <taxon>Streptophyta</taxon>
        <taxon>Embryophyta</taxon>
        <taxon>Tracheophyta</taxon>
        <taxon>Spermatophyta</taxon>
        <taxon>Magnoliopsida</taxon>
        <taxon>eudicotyledons</taxon>
        <taxon>Gunneridae</taxon>
        <taxon>Pentapetalae</taxon>
        <taxon>asterids</taxon>
        <taxon>Ericales</taxon>
        <taxon>Theaceae</taxon>
        <taxon>Camellia</taxon>
    </lineage>
</organism>
<evidence type="ECO:0000259" key="15">
    <source>
        <dbReference type="PROSITE" id="PS51371"/>
    </source>
</evidence>
<keyword evidence="9" id="KW-0406">Ion transport</keyword>
<dbReference type="CDD" id="cd07305">
    <property type="entry name" value="Porin3_Tom40"/>
    <property type="match status" value="1"/>
</dbReference>
<reference evidence="16 17" key="1">
    <citation type="journal article" date="2018" name="Proc. Natl. Acad. Sci. U.S.A.">
        <title>Draft genome sequence of Camellia sinensis var. sinensis provides insights into the evolution of the tea genome and tea quality.</title>
        <authorList>
            <person name="Wei C."/>
            <person name="Yang H."/>
            <person name="Wang S."/>
            <person name="Zhao J."/>
            <person name="Liu C."/>
            <person name="Gao L."/>
            <person name="Xia E."/>
            <person name="Lu Y."/>
            <person name="Tai Y."/>
            <person name="She G."/>
            <person name="Sun J."/>
            <person name="Cao H."/>
            <person name="Tong W."/>
            <person name="Gao Q."/>
            <person name="Li Y."/>
            <person name="Deng W."/>
            <person name="Jiang X."/>
            <person name="Wang W."/>
            <person name="Chen Q."/>
            <person name="Zhang S."/>
            <person name="Li H."/>
            <person name="Wu J."/>
            <person name="Wang P."/>
            <person name="Li P."/>
            <person name="Shi C."/>
            <person name="Zheng F."/>
            <person name="Jian J."/>
            <person name="Huang B."/>
            <person name="Shan D."/>
            <person name="Shi M."/>
            <person name="Fang C."/>
            <person name="Yue Y."/>
            <person name="Li F."/>
            <person name="Li D."/>
            <person name="Wei S."/>
            <person name="Han B."/>
            <person name="Jiang C."/>
            <person name="Yin Y."/>
            <person name="Xia T."/>
            <person name="Zhang Z."/>
            <person name="Bennetzen J.L."/>
            <person name="Zhao S."/>
            <person name="Wan X."/>
        </authorList>
    </citation>
    <scope>NUCLEOTIDE SEQUENCE [LARGE SCALE GENOMIC DNA]</scope>
    <source>
        <strain evidence="17">cv. Shuchazao</strain>
        <tissue evidence="16">Leaf</tissue>
    </source>
</reference>
<keyword evidence="7" id="KW-0653">Protein transport</keyword>
<keyword evidence="17" id="KW-1185">Reference proteome</keyword>
<dbReference type="PROSITE" id="PS51371">
    <property type="entry name" value="CBS"/>
    <property type="match status" value="2"/>
</dbReference>
<dbReference type="GO" id="GO:0006811">
    <property type="term" value="P:monoatomic ion transport"/>
    <property type="evidence" value="ECO:0007669"/>
    <property type="project" value="UniProtKB-KW"/>
</dbReference>
<dbReference type="STRING" id="542762.A0A4S4EJI4"/>
<evidence type="ECO:0000256" key="12">
    <source>
        <dbReference type="ARBA" id="ARBA00023136"/>
    </source>
</evidence>
<dbReference type="InterPro" id="IPR044725">
    <property type="entry name" value="CBSX3_CBS_dom"/>
</dbReference>
<accession>A0A4S4EJI4</accession>
<dbReference type="GO" id="GO:0046930">
    <property type="term" value="C:pore complex"/>
    <property type="evidence" value="ECO:0007669"/>
    <property type="project" value="UniProtKB-KW"/>
</dbReference>
<keyword evidence="6" id="KW-1000">Mitochondrion outer membrane</keyword>
<gene>
    <name evidence="16" type="ORF">TEA_014476</name>
</gene>
<dbReference type="EMBL" id="SDRB02004264">
    <property type="protein sequence ID" value="THG16165.1"/>
    <property type="molecule type" value="Genomic_DNA"/>
</dbReference>
<evidence type="ECO:0000256" key="5">
    <source>
        <dbReference type="ARBA" id="ARBA00022692"/>
    </source>
</evidence>
<evidence type="ECO:0000256" key="1">
    <source>
        <dbReference type="ARBA" id="ARBA00004374"/>
    </source>
</evidence>
<comment type="function">
    <text evidence="13">Central component of the receptor complex responsible for the recognition and translocation of cytosolically synthesized mitochondrial preproteins. Together with TOM22 functions as the transit peptide receptor at the surface of the mitochondrion outer membrane and facilitates the movement of preproteins into the translocation pore. Directly involved in the pore formation.</text>
</comment>
<dbReference type="Gene3D" id="2.40.160.10">
    <property type="entry name" value="Porin"/>
    <property type="match status" value="1"/>
</dbReference>
<proteinExistence type="inferred from homology"/>
<keyword evidence="12" id="KW-0472">Membrane</keyword>
<dbReference type="InterPro" id="IPR027246">
    <property type="entry name" value="Porin_Euk/Tom40"/>
</dbReference>
<dbReference type="InterPro" id="IPR023614">
    <property type="entry name" value="Porin_dom_sf"/>
</dbReference>
<evidence type="ECO:0000256" key="4">
    <source>
        <dbReference type="ARBA" id="ARBA00022452"/>
    </source>
</evidence>
<dbReference type="PANTHER" id="PTHR10802">
    <property type="entry name" value="MITOCHONDRIAL IMPORT RECEPTOR SUBUNIT TOM40"/>
    <property type="match status" value="1"/>
</dbReference>
<comment type="similarity">
    <text evidence="2">Belongs to the Tom40 family.</text>
</comment>
<evidence type="ECO:0000313" key="16">
    <source>
        <dbReference type="EMBL" id="THG16165.1"/>
    </source>
</evidence>
<evidence type="ECO:0000256" key="8">
    <source>
        <dbReference type="ARBA" id="ARBA00022990"/>
    </source>
</evidence>
<evidence type="ECO:0000256" key="14">
    <source>
        <dbReference type="PROSITE-ProRule" id="PRU00703"/>
    </source>
</evidence>
<evidence type="ECO:0000313" key="17">
    <source>
        <dbReference type="Proteomes" id="UP000306102"/>
    </source>
</evidence>
<keyword evidence="11" id="KW-0496">Mitochondrion</keyword>
<evidence type="ECO:0000256" key="7">
    <source>
        <dbReference type="ARBA" id="ARBA00022927"/>
    </source>
</evidence>
<dbReference type="SUPFAM" id="SSF54631">
    <property type="entry name" value="CBS-domain pair"/>
    <property type="match status" value="1"/>
</dbReference>
<name>A0A4S4EJI4_CAMSN</name>
<keyword evidence="8" id="KW-0007">Acetylation</keyword>
<keyword evidence="4" id="KW-1134">Transmembrane beta strand</keyword>
<keyword evidence="3" id="KW-0813">Transport</keyword>
<feature type="domain" description="CBS" evidence="15">
    <location>
        <begin position="480"/>
        <end position="539"/>
    </location>
</feature>
<dbReference type="InterPro" id="IPR037930">
    <property type="entry name" value="Tom40"/>
</dbReference>
<evidence type="ECO:0000256" key="6">
    <source>
        <dbReference type="ARBA" id="ARBA00022787"/>
    </source>
</evidence>
<protein>
    <recommendedName>
        <fullName evidence="15">CBS domain-containing protein</fullName>
    </recommendedName>
</protein>
<dbReference type="CDD" id="cd04623">
    <property type="entry name" value="CBS_pair_bac_euk"/>
    <property type="match status" value="1"/>
</dbReference>
<dbReference type="GO" id="GO:0030150">
    <property type="term" value="P:protein import into mitochondrial matrix"/>
    <property type="evidence" value="ECO:0007669"/>
    <property type="project" value="InterPro"/>
</dbReference>
<keyword evidence="10" id="KW-0626">Porin</keyword>
<evidence type="ECO:0000256" key="9">
    <source>
        <dbReference type="ARBA" id="ARBA00023065"/>
    </source>
</evidence>
<evidence type="ECO:0000256" key="10">
    <source>
        <dbReference type="ARBA" id="ARBA00023114"/>
    </source>
</evidence>